<dbReference type="InterPro" id="IPR036291">
    <property type="entry name" value="NAD(P)-bd_dom_sf"/>
</dbReference>
<organism evidence="5 6">
    <name type="scientific">Crotalus adamanteus</name>
    <name type="common">Eastern diamondback rattlesnake</name>
    <dbReference type="NCBI Taxonomy" id="8729"/>
    <lineage>
        <taxon>Eukaryota</taxon>
        <taxon>Metazoa</taxon>
        <taxon>Chordata</taxon>
        <taxon>Craniata</taxon>
        <taxon>Vertebrata</taxon>
        <taxon>Euteleostomi</taxon>
        <taxon>Lepidosauria</taxon>
        <taxon>Squamata</taxon>
        <taxon>Bifurcata</taxon>
        <taxon>Unidentata</taxon>
        <taxon>Episquamata</taxon>
        <taxon>Toxicofera</taxon>
        <taxon>Serpentes</taxon>
        <taxon>Colubroidea</taxon>
        <taxon>Viperidae</taxon>
        <taxon>Crotalinae</taxon>
        <taxon>Crotalus</taxon>
    </lineage>
</organism>
<proteinExistence type="predicted"/>
<name>A0AAW1C2E3_CROAD</name>
<dbReference type="Gene3D" id="3.40.50.720">
    <property type="entry name" value="NAD(P)-binding Rossmann-like Domain"/>
    <property type="match status" value="1"/>
</dbReference>
<protein>
    <submittedName>
        <fullName evidence="5">Testosterone 17-beta-dehydrogenase 3</fullName>
    </submittedName>
</protein>
<dbReference type="PANTHER" id="PTHR43899">
    <property type="entry name" value="RH59310P"/>
    <property type="match status" value="1"/>
</dbReference>
<dbReference type="EMBL" id="JAOTOJ010000002">
    <property type="protein sequence ID" value="KAK9408261.1"/>
    <property type="molecule type" value="Genomic_DNA"/>
</dbReference>
<dbReference type="GO" id="GO:0006694">
    <property type="term" value="P:steroid biosynthetic process"/>
    <property type="evidence" value="ECO:0007669"/>
    <property type="project" value="UniProtKB-KW"/>
</dbReference>
<keyword evidence="3" id="KW-0443">Lipid metabolism</keyword>
<dbReference type="Pfam" id="PF00106">
    <property type="entry name" value="adh_short"/>
    <property type="match status" value="1"/>
</dbReference>
<dbReference type="AlphaFoldDB" id="A0AAW1C2E3"/>
<keyword evidence="6" id="KW-1185">Reference proteome</keyword>
<evidence type="ECO:0000256" key="4">
    <source>
        <dbReference type="ARBA" id="ARBA00023002"/>
    </source>
</evidence>
<dbReference type="PIRSF" id="PIRSF000126">
    <property type="entry name" value="11-beta-HSD1"/>
    <property type="match status" value="1"/>
</dbReference>
<keyword evidence="4" id="KW-0560">Oxidoreductase</keyword>
<dbReference type="FunFam" id="3.40.50.720:FF:000137">
    <property type="entry name" value="Hydroxysteroid (17-beta) dehydrogenase 3"/>
    <property type="match status" value="1"/>
</dbReference>
<keyword evidence="2" id="KW-0521">NADP</keyword>
<dbReference type="Proteomes" id="UP001474421">
    <property type="component" value="Unassembled WGS sequence"/>
</dbReference>
<keyword evidence="3" id="KW-0752">Steroid biosynthesis</keyword>
<dbReference type="InterPro" id="IPR051019">
    <property type="entry name" value="VLCFA-Steroid_DH"/>
</dbReference>
<dbReference type="InterPro" id="IPR020904">
    <property type="entry name" value="Sc_DH/Rdtase_CS"/>
</dbReference>
<evidence type="ECO:0000313" key="6">
    <source>
        <dbReference type="Proteomes" id="UP001474421"/>
    </source>
</evidence>
<accession>A0AAW1C2E3</accession>
<evidence type="ECO:0000256" key="1">
    <source>
        <dbReference type="ARBA" id="ARBA00004240"/>
    </source>
</evidence>
<dbReference type="InterPro" id="IPR002347">
    <property type="entry name" value="SDR_fam"/>
</dbReference>
<dbReference type="PRINTS" id="PR00081">
    <property type="entry name" value="GDHRDH"/>
</dbReference>
<dbReference type="PANTHER" id="PTHR43899:SF7">
    <property type="entry name" value="17-BETA-HYDROXYSTEROID DEHYDROGENASE TYPE 3"/>
    <property type="match status" value="1"/>
</dbReference>
<evidence type="ECO:0000256" key="3">
    <source>
        <dbReference type="ARBA" id="ARBA00022955"/>
    </source>
</evidence>
<dbReference type="PROSITE" id="PS00061">
    <property type="entry name" value="ADH_SHORT"/>
    <property type="match status" value="1"/>
</dbReference>
<dbReference type="GO" id="GO:0047045">
    <property type="term" value="F:testosterone dehydrogenase (NADP+) activity"/>
    <property type="evidence" value="ECO:0007669"/>
    <property type="project" value="TreeGrafter"/>
</dbReference>
<reference evidence="5 6" key="1">
    <citation type="journal article" date="2024" name="Proc. Natl. Acad. Sci. U.S.A.">
        <title>The genetic regulatory architecture and epigenomic basis for age-related changes in rattlesnake venom.</title>
        <authorList>
            <person name="Hogan M.P."/>
            <person name="Holding M.L."/>
            <person name="Nystrom G.S."/>
            <person name="Colston T.J."/>
            <person name="Bartlett D.A."/>
            <person name="Mason A.J."/>
            <person name="Ellsworth S.A."/>
            <person name="Rautsaw R.M."/>
            <person name="Lawrence K.C."/>
            <person name="Strickland J.L."/>
            <person name="He B."/>
            <person name="Fraser P."/>
            <person name="Margres M.J."/>
            <person name="Gilbert D.M."/>
            <person name="Gibbs H.L."/>
            <person name="Parkinson C.L."/>
            <person name="Rokyta D.R."/>
        </authorList>
    </citation>
    <scope>NUCLEOTIDE SEQUENCE [LARGE SCALE GENOMIC DNA]</scope>
    <source>
        <strain evidence="5">DRR0105</strain>
    </source>
</reference>
<dbReference type="GO" id="GO:0005783">
    <property type="term" value="C:endoplasmic reticulum"/>
    <property type="evidence" value="ECO:0007669"/>
    <property type="project" value="UniProtKB-SubCell"/>
</dbReference>
<comment type="caution">
    <text evidence="5">The sequence shown here is derived from an EMBL/GenBank/DDBJ whole genome shotgun (WGS) entry which is preliminary data.</text>
</comment>
<gene>
    <name evidence="5" type="ORF">NXF25_007035</name>
</gene>
<dbReference type="CDD" id="cd05356">
    <property type="entry name" value="17beta-HSD1_like_SDR_c"/>
    <property type="match status" value="1"/>
</dbReference>
<evidence type="ECO:0000256" key="2">
    <source>
        <dbReference type="ARBA" id="ARBA00022857"/>
    </source>
</evidence>
<evidence type="ECO:0000313" key="5">
    <source>
        <dbReference type="EMBL" id="KAK9408261.1"/>
    </source>
</evidence>
<keyword evidence="3" id="KW-0444">Lipid biosynthesis</keyword>
<dbReference type="SUPFAM" id="SSF51735">
    <property type="entry name" value="NAD(P)-binding Rossmann-fold domains"/>
    <property type="match status" value="1"/>
</dbReference>
<comment type="subcellular location">
    <subcellularLocation>
        <location evidence="1">Endoplasmic reticulum</location>
    </subcellularLocation>
</comment>
<sequence>MGEWAVVTGAGGGIGRAYSLELAKHGLNVVLISRSLKNLEKVALEIEQTTKRTVKIIQADFTENDIYENIEENLQGLEIGILVNNVGMLPNRFPCHFLNIPDKDEDLINCNIMSVTKVCITDQTSSYVCLPKTIGTFPCPLYAIYSASKAFVHTFSKALQAEYKSKGIVIQAVTPFAVSTPMIMHKQPNLITKAAEEFAQESLRYVTLGDETFGCLAHEILARFVQCIPFRLLQSNKVQETVICYMTEHSKR</sequence>